<organism evidence="2 3">
    <name type="scientific">Pullulanibacillus pueri</name>
    <dbReference type="NCBI Taxonomy" id="1437324"/>
    <lineage>
        <taxon>Bacteria</taxon>
        <taxon>Bacillati</taxon>
        <taxon>Bacillota</taxon>
        <taxon>Bacilli</taxon>
        <taxon>Bacillales</taxon>
        <taxon>Sporolactobacillaceae</taxon>
        <taxon>Pullulanibacillus</taxon>
    </lineage>
</organism>
<proteinExistence type="predicted"/>
<evidence type="ECO:0000313" key="3">
    <source>
        <dbReference type="Proteomes" id="UP000656813"/>
    </source>
</evidence>
<keyword evidence="1" id="KW-1133">Transmembrane helix</keyword>
<dbReference type="EMBL" id="BMFV01000007">
    <property type="protein sequence ID" value="GGH78806.1"/>
    <property type="molecule type" value="Genomic_DNA"/>
</dbReference>
<name>A0A8J3EKX7_9BACL</name>
<dbReference type="Proteomes" id="UP000656813">
    <property type="component" value="Unassembled WGS sequence"/>
</dbReference>
<reference evidence="2" key="1">
    <citation type="journal article" date="2014" name="Int. J. Syst. Evol. Microbiol.">
        <title>Complete genome sequence of Corynebacterium casei LMG S-19264T (=DSM 44701T), isolated from a smear-ripened cheese.</title>
        <authorList>
            <consortium name="US DOE Joint Genome Institute (JGI-PGF)"/>
            <person name="Walter F."/>
            <person name="Albersmeier A."/>
            <person name="Kalinowski J."/>
            <person name="Ruckert C."/>
        </authorList>
    </citation>
    <scope>NUCLEOTIDE SEQUENCE</scope>
    <source>
        <strain evidence="2">CGMCC 1.12777</strain>
    </source>
</reference>
<feature type="transmembrane region" description="Helical" evidence="1">
    <location>
        <begin position="42"/>
        <end position="60"/>
    </location>
</feature>
<reference evidence="2" key="2">
    <citation type="submission" date="2020-09" db="EMBL/GenBank/DDBJ databases">
        <authorList>
            <person name="Sun Q."/>
            <person name="Zhou Y."/>
        </authorList>
    </citation>
    <scope>NUCLEOTIDE SEQUENCE</scope>
    <source>
        <strain evidence="2">CGMCC 1.12777</strain>
    </source>
</reference>
<keyword evidence="3" id="KW-1185">Reference proteome</keyword>
<evidence type="ECO:0000313" key="2">
    <source>
        <dbReference type="EMBL" id="GGH78806.1"/>
    </source>
</evidence>
<accession>A0A8J3EKX7</accession>
<comment type="caution">
    <text evidence="2">The sequence shown here is derived from an EMBL/GenBank/DDBJ whole genome shotgun (WGS) entry which is preliminary data.</text>
</comment>
<keyword evidence="1" id="KW-0812">Transmembrane</keyword>
<gene>
    <name evidence="2" type="ORF">GCM10007096_12790</name>
</gene>
<keyword evidence="1" id="KW-0472">Membrane</keyword>
<dbReference type="RefSeq" id="WP_188496571.1">
    <property type="nucleotide sequence ID" value="NZ_BMFV01000007.1"/>
</dbReference>
<sequence length="65" mass="7608">MLAEKYSIQKTTTVTRSAHLKNKIEAIKNWDPERLVGRLSDALFKCVLFFAIPYFIYVLIKFLTL</sequence>
<dbReference type="AlphaFoldDB" id="A0A8J3EKX7"/>
<protein>
    <submittedName>
        <fullName evidence="2">Uncharacterized protein</fullName>
    </submittedName>
</protein>
<evidence type="ECO:0000256" key="1">
    <source>
        <dbReference type="SAM" id="Phobius"/>
    </source>
</evidence>